<dbReference type="InterPro" id="IPR019826">
    <property type="entry name" value="Carboxylesterase_B_AS"/>
</dbReference>
<dbReference type="GO" id="GO:0016787">
    <property type="term" value="F:hydrolase activity"/>
    <property type="evidence" value="ECO:0007669"/>
    <property type="project" value="UniProtKB-KW"/>
</dbReference>
<evidence type="ECO:0000313" key="8">
    <source>
        <dbReference type="RefSeq" id="XP_013404935.1"/>
    </source>
</evidence>
<dbReference type="STRING" id="7574.A0A1S3J3F9"/>
<dbReference type="GeneID" id="106169853"/>
<dbReference type="PANTHER" id="PTHR43903">
    <property type="entry name" value="NEUROLIGIN"/>
    <property type="match status" value="1"/>
</dbReference>
<dbReference type="RefSeq" id="XP_013404935.1">
    <property type="nucleotide sequence ID" value="XM_013549481.1"/>
</dbReference>
<keyword evidence="4 5" id="KW-0378">Hydrolase</keyword>
<dbReference type="ESTHER" id="linun-a0a1s3j3f9">
    <property type="family name" value="Carb_B_Brachiopoda"/>
</dbReference>
<dbReference type="InterPro" id="IPR002018">
    <property type="entry name" value="CarbesteraseB"/>
</dbReference>
<evidence type="ECO:0000256" key="5">
    <source>
        <dbReference type="RuleBase" id="RU361235"/>
    </source>
</evidence>
<keyword evidence="3 5" id="KW-0732">Signal</keyword>
<dbReference type="InterPro" id="IPR019819">
    <property type="entry name" value="Carboxylesterase_B_CS"/>
</dbReference>
<dbReference type="InParanoid" id="A0A1S3J3F9"/>
<feature type="signal peptide" evidence="5">
    <location>
        <begin position="1"/>
        <end position="23"/>
    </location>
</feature>
<dbReference type="PROSITE" id="PS00941">
    <property type="entry name" value="CARBOXYLESTERASE_B_2"/>
    <property type="match status" value="1"/>
</dbReference>
<evidence type="ECO:0000256" key="1">
    <source>
        <dbReference type="ARBA" id="ARBA00005964"/>
    </source>
</evidence>
<dbReference type="InterPro" id="IPR029058">
    <property type="entry name" value="AB_hydrolase_fold"/>
</dbReference>
<accession>A0A1S3J3F9</accession>
<dbReference type="SUPFAM" id="SSF53474">
    <property type="entry name" value="alpha/beta-Hydrolases"/>
    <property type="match status" value="1"/>
</dbReference>
<evidence type="ECO:0000259" key="6">
    <source>
        <dbReference type="Pfam" id="PF00135"/>
    </source>
</evidence>
<comment type="similarity">
    <text evidence="2">Belongs to the 'GDXG' lipolytic enzyme family.</text>
</comment>
<protein>
    <recommendedName>
        <fullName evidence="5">Carboxylic ester hydrolase</fullName>
        <ecNumber evidence="5">3.1.1.-</ecNumber>
    </recommendedName>
</protein>
<dbReference type="InterPro" id="IPR002168">
    <property type="entry name" value="Lipase_GDXG_HIS_AS"/>
</dbReference>
<dbReference type="PROSITE" id="PS00122">
    <property type="entry name" value="CARBOXYLESTERASE_B_1"/>
    <property type="match status" value="1"/>
</dbReference>
<gene>
    <name evidence="8" type="primary">LOC106169853</name>
</gene>
<dbReference type="OrthoDB" id="19653at2759"/>
<evidence type="ECO:0000256" key="2">
    <source>
        <dbReference type="ARBA" id="ARBA00010515"/>
    </source>
</evidence>
<evidence type="ECO:0000256" key="4">
    <source>
        <dbReference type="ARBA" id="ARBA00022801"/>
    </source>
</evidence>
<proteinExistence type="inferred from homology"/>
<dbReference type="Proteomes" id="UP000085678">
    <property type="component" value="Unplaced"/>
</dbReference>
<feature type="domain" description="Carboxylesterase type B" evidence="6">
    <location>
        <begin position="26"/>
        <end position="549"/>
    </location>
</feature>
<dbReference type="EC" id="3.1.1.-" evidence="5"/>
<name>A0A1S3J3F9_LINAN</name>
<evidence type="ECO:0000313" key="7">
    <source>
        <dbReference type="Proteomes" id="UP000085678"/>
    </source>
</evidence>
<sequence length="604" mass="67082">MASHKVLSAVCFYIFVQIEVVFCTDTPVVRINLGKIVGDRREVDTGASAGVVDRFLGIPYAKPPVGRLRFTNPELHPGWGESIRQAKQFGPHCPQPDSSISLYAVLGRTIINLTRDEDCLFLNVYVPRGVDILNETGVRLAILIHLHGGSFRAGTGATFNGDTLAQDADVIVVTVNYRVGFLAFFNTGTDEARGNYGLFDQHLAIKWVRENAEAFGGDPDRITLIGDSAGGASVDFQMISPLNRGLIQGGVSVSGSSLAPWSLTESLNVSLEFSKLAGCDMPQPRARLRCLRNKDAQELAEIREEGLRGGLDWRPNIDGVFIPKHPRELLGENVTSGLRYMVGATSHDGSIYSLPSAGNPPTVAQQRFNFQTYASVAYHFNLESAEIAVARSSLHEYGLIQDPMDPLDVLTRAVQQSTDFLFGMPAEESARLNEAGGATTYKYTLSVRLGYPSSFIPKLPFIRAEHFDTRVLYFGVFEQHPEVYNLTAEELELGRTIRRYIANFAKNGDPNVGDPVSVQWPEYEASSRQFINLDTPTTVETFDRERQYLFATEVLPAIVTLGKEADTVAARPRQSQPCSRAVWRTYRRPKILSRRYFNWLMRNT</sequence>
<dbReference type="Pfam" id="PF00135">
    <property type="entry name" value="COesterase"/>
    <property type="match status" value="1"/>
</dbReference>
<dbReference type="KEGG" id="lak:106169853"/>
<evidence type="ECO:0000256" key="3">
    <source>
        <dbReference type="ARBA" id="ARBA00022729"/>
    </source>
</evidence>
<feature type="chain" id="PRO_5010005704" description="Carboxylic ester hydrolase" evidence="5">
    <location>
        <begin position="24"/>
        <end position="604"/>
    </location>
</feature>
<dbReference type="Gene3D" id="3.40.50.1820">
    <property type="entry name" value="alpha/beta hydrolase"/>
    <property type="match status" value="1"/>
</dbReference>
<dbReference type="InterPro" id="IPR051093">
    <property type="entry name" value="Neuroligin/BSAL"/>
</dbReference>
<dbReference type="AlphaFoldDB" id="A0A1S3J3F9"/>
<reference evidence="8" key="1">
    <citation type="submission" date="2025-08" db="UniProtKB">
        <authorList>
            <consortium name="RefSeq"/>
        </authorList>
    </citation>
    <scope>IDENTIFICATION</scope>
    <source>
        <tissue evidence="8">Gonads</tissue>
    </source>
</reference>
<keyword evidence="7" id="KW-1185">Reference proteome</keyword>
<dbReference type="PROSITE" id="PS01173">
    <property type="entry name" value="LIPASE_GDXG_HIS"/>
    <property type="match status" value="1"/>
</dbReference>
<organism evidence="7 8">
    <name type="scientific">Lingula anatina</name>
    <name type="common">Brachiopod</name>
    <name type="synonym">Lingula unguis</name>
    <dbReference type="NCBI Taxonomy" id="7574"/>
    <lineage>
        <taxon>Eukaryota</taxon>
        <taxon>Metazoa</taxon>
        <taxon>Spiralia</taxon>
        <taxon>Lophotrochozoa</taxon>
        <taxon>Brachiopoda</taxon>
        <taxon>Linguliformea</taxon>
        <taxon>Lingulata</taxon>
        <taxon>Lingulida</taxon>
        <taxon>Linguloidea</taxon>
        <taxon>Lingulidae</taxon>
        <taxon>Lingula</taxon>
    </lineage>
</organism>
<comment type="similarity">
    <text evidence="1 5">Belongs to the type-B carboxylesterase/lipase family.</text>
</comment>